<dbReference type="InterPro" id="IPR011009">
    <property type="entry name" value="Kinase-like_dom_sf"/>
</dbReference>
<evidence type="ECO:0000256" key="1">
    <source>
        <dbReference type="SAM" id="MobiDB-lite"/>
    </source>
</evidence>
<dbReference type="OrthoDB" id="5490445at2"/>
<dbReference type="Pfam" id="PF01636">
    <property type="entry name" value="APH"/>
    <property type="match status" value="1"/>
</dbReference>
<dbReference type="EMBL" id="BHYL01000338">
    <property type="protein sequence ID" value="GCD21744.1"/>
    <property type="molecule type" value="Genomic_DNA"/>
</dbReference>
<comment type="caution">
    <text evidence="3">The sequence shown here is derived from an EMBL/GenBank/DDBJ whole genome shotgun (WGS) entry which is preliminary data.</text>
</comment>
<dbReference type="Gene3D" id="3.30.200.20">
    <property type="entry name" value="Phosphorylase Kinase, domain 1"/>
    <property type="match status" value="1"/>
</dbReference>
<dbReference type="Gene3D" id="3.90.1200.10">
    <property type="match status" value="1"/>
</dbReference>
<proteinExistence type="predicted"/>
<feature type="domain" description="Aminoglycoside phosphotransferase" evidence="2">
    <location>
        <begin position="62"/>
        <end position="290"/>
    </location>
</feature>
<dbReference type="PANTHER" id="PTHR21310">
    <property type="entry name" value="AMINOGLYCOSIDE PHOSPHOTRANSFERASE-RELATED-RELATED"/>
    <property type="match status" value="1"/>
</dbReference>
<dbReference type="PANTHER" id="PTHR21310:SF15">
    <property type="entry name" value="AMINOGLYCOSIDE PHOSPHOTRANSFERASE DOMAIN-CONTAINING PROTEIN"/>
    <property type="match status" value="1"/>
</dbReference>
<dbReference type="InterPro" id="IPR002575">
    <property type="entry name" value="Aminoglycoside_PTrfase"/>
</dbReference>
<dbReference type="SUPFAM" id="SSF56112">
    <property type="entry name" value="Protein kinase-like (PK-like)"/>
    <property type="match status" value="1"/>
</dbReference>
<accession>A0A401V4B0</accession>
<evidence type="ECO:0000313" key="4">
    <source>
        <dbReference type="Proteomes" id="UP000288246"/>
    </source>
</evidence>
<feature type="compositionally biased region" description="Low complexity" evidence="1">
    <location>
        <begin position="10"/>
        <end position="40"/>
    </location>
</feature>
<name>A0A401V4B0_9CELL</name>
<protein>
    <submittedName>
        <fullName evidence="3">Phosphotransferase</fullName>
    </submittedName>
</protein>
<reference evidence="3 4" key="1">
    <citation type="submission" date="2018-11" db="EMBL/GenBank/DDBJ databases">
        <title>Draft genome sequence of Cellulomonas takizawaensis strain TKZ-21.</title>
        <authorList>
            <person name="Yamamura H."/>
            <person name="Hayashi T."/>
            <person name="Hamada M."/>
            <person name="Serisawa Y."/>
            <person name="Matsuyama K."/>
            <person name="Nakagawa Y."/>
            <person name="Otoguro M."/>
            <person name="Yanagida F."/>
            <person name="Hayakawa M."/>
        </authorList>
    </citation>
    <scope>NUCLEOTIDE SEQUENCE [LARGE SCALE GENOMIC DNA]</scope>
    <source>
        <strain evidence="3 4">TKZ-21</strain>
    </source>
</reference>
<organism evidence="3 4">
    <name type="scientific">Cellulomonas algicola</name>
    <dbReference type="NCBI Taxonomy" id="2071633"/>
    <lineage>
        <taxon>Bacteria</taxon>
        <taxon>Bacillati</taxon>
        <taxon>Actinomycetota</taxon>
        <taxon>Actinomycetes</taxon>
        <taxon>Micrococcales</taxon>
        <taxon>Cellulomonadaceae</taxon>
        <taxon>Cellulomonas</taxon>
    </lineage>
</organism>
<dbReference type="RefSeq" id="WP_124344270.1">
    <property type="nucleotide sequence ID" value="NZ_BHYL01000338.1"/>
</dbReference>
<dbReference type="GO" id="GO:0016740">
    <property type="term" value="F:transferase activity"/>
    <property type="evidence" value="ECO:0007669"/>
    <property type="project" value="UniProtKB-KW"/>
</dbReference>
<evidence type="ECO:0000259" key="2">
    <source>
        <dbReference type="Pfam" id="PF01636"/>
    </source>
</evidence>
<dbReference type="Proteomes" id="UP000288246">
    <property type="component" value="Unassembled WGS sequence"/>
</dbReference>
<dbReference type="InterPro" id="IPR051678">
    <property type="entry name" value="AGP_Transferase"/>
</dbReference>
<sequence>MTLADETPVADSATSSDLTSDAPAAPADAPAAGTAPAGDTAADVPVDALRAVLAPVGTVAGVERLTGGMFATSYRVTLDDGTRVVVKTAPTATDALLTYEHDLVRSEAHVYRLTEEHPSLLMPRVLLTDFTRTHVPTDALVVSHLPGVPLVDAGFGTADDDPRAARAEHELGAYMARLHTAGLPAPDGGFGYPNPAAGLNAPTWRGTFTAMVEAVLTDAPRWGVDLPADEVRAALRRHGDALDDVTTPTLVHTDLWAGNLFVDPETGGLVGVIDPERAFWGDPLHELVGADCHNVGPVNPRVLAGYASVVPGGIDVTSASAQTRLALYRTFLTLILTTEIVPRSFAGDWLPGYRTTLADALRTLLDSLA</sequence>
<evidence type="ECO:0000313" key="3">
    <source>
        <dbReference type="EMBL" id="GCD21744.1"/>
    </source>
</evidence>
<gene>
    <name evidence="3" type="ORF">CTKZ_33060</name>
</gene>
<feature type="region of interest" description="Disordered" evidence="1">
    <location>
        <begin position="1"/>
        <end position="40"/>
    </location>
</feature>
<dbReference type="AlphaFoldDB" id="A0A401V4B0"/>
<keyword evidence="3" id="KW-0808">Transferase</keyword>
<keyword evidence="4" id="KW-1185">Reference proteome</keyword>